<evidence type="ECO:0000313" key="2">
    <source>
        <dbReference type="EMBL" id="SUD49031.1"/>
    </source>
</evidence>
<dbReference type="Proteomes" id="UP000255467">
    <property type="component" value="Unassembled WGS sequence"/>
</dbReference>
<evidence type="ECO:0000256" key="1">
    <source>
        <dbReference type="SAM" id="Phobius"/>
    </source>
</evidence>
<dbReference type="EMBL" id="UGRY01000006">
    <property type="protein sequence ID" value="SUD49031.1"/>
    <property type="molecule type" value="Genomic_DNA"/>
</dbReference>
<evidence type="ECO:0000313" key="3">
    <source>
        <dbReference type="Proteomes" id="UP000255467"/>
    </source>
</evidence>
<dbReference type="AlphaFoldDB" id="A0A379JLE8"/>
<keyword evidence="3" id="KW-1185">Reference proteome</keyword>
<gene>
    <name evidence="2" type="ORF">NCTC1934_06381</name>
</gene>
<keyword evidence="1" id="KW-0472">Membrane</keyword>
<evidence type="ECO:0008006" key="4">
    <source>
        <dbReference type="Google" id="ProtNLM"/>
    </source>
</evidence>
<accession>A0A379JLE8</accession>
<feature type="transmembrane region" description="Helical" evidence="1">
    <location>
        <begin position="12"/>
        <end position="31"/>
    </location>
</feature>
<sequence length="187" mass="20351">MIDVARGTKGRALAGMLVAGGFGLVAVISAATGGVSGGRAAEVAAMAFGAVLLLIAAVGLLGWQMLTRPRQLILDRNGIRWHDPQGAPWAVGWAELSTIAVSRSMRRTHRPFRPIMVRLDLFPADPEFRSRHPEMNHLWEFHKVRDGYRLPFGSAGELVAPLDAALRHYAGPRYLGVRDEGFTVGLF</sequence>
<name>A0A379JLE8_9NOCA</name>
<keyword evidence="1" id="KW-1133">Transmembrane helix</keyword>
<reference evidence="2 3" key="1">
    <citation type="submission" date="2018-06" db="EMBL/GenBank/DDBJ databases">
        <authorList>
            <consortium name="Pathogen Informatics"/>
            <person name="Doyle S."/>
        </authorList>
    </citation>
    <scope>NUCLEOTIDE SEQUENCE [LARGE SCALE GENOMIC DNA]</scope>
    <source>
        <strain evidence="2 3">NCTC1934</strain>
    </source>
</reference>
<organism evidence="2 3">
    <name type="scientific">Nocardia otitidiscaviarum</name>
    <dbReference type="NCBI Taxonomy" id="1823"/>
    <lineage>
        <taxon>Bacteria</taxon>
        <taxon>Bacillati</taxon>
        <taxon>Actinomycetota</taxon>
        <taxon>Actinomycetes</taxon>
        <taxon>Mycobacteriales</taxon>
        <taxon>Nocardiaceae</taxon>
        <taxon>Nocardia</taxon>
    </lineage>
</organism>
<keyword evidence="1" id="KW-0812">Transmembrane</keyword>
<feature type="transmembrane region" description="Helical" evidence="1">
    <location>
        <begin position="43"/>
        <end position="63"/>
    </location>
</feature>
<proteinExistence type="predicted"/>
<protein>
    <recommendedName>
        <fullName evidence="4">PH domain-containing protein</fullName>
    </recommendedName>
</protein>